<feature type="compositionally biased region" description="Polar residues" evidence="1">
    <location>
        <begin position="595"/>
        <end position="619"/>
    </location>
</feature>
<feature type="compositionally biased region" description="Low complexity" evidence="1">
    <location>
        <begin position="782"/>
        <end position="797"/>
    </location>
</feature>
<feature type="compositionally biased region" description="Polar residues" evidence="1">
    <location>
        <begin position="757"/>
        <end position="769"/>
    </location>
</feature>
<name>A0AAN6NDS8_9PEZI</name>
<feature type="compositionally biased region" description="Polar residues" evidence="1">
    <location>
        <begin position="458"/>
        <end position="482"/>
    </location>
</feature>
<feature type="region of interest" description="Disordered" evidence="1">
    <location>
        <begin position="821"/>
        <end position="932"/>
    </location>
</feature>
<keyword evidence="3" id="KW-1185">Reference proteome</keyword>
<feature type="compositionally biased region" description="Polar residues" evidence="1">
    <location>
        <begin position="23"/>
        <end position="33"/>
    </location>
</feature>
<feature type="region of interest" description="Disordered" evidence="1">
    <location>
        <begin position="1129"/>
        <end position="1148"/>
    </location>
</feature>
<gene>
    <name evidence="2" type="ORF">QBC46DRAFT_375705</name>
</gene>
<feature type="compositionally biased region" description="Basic and acidic residues" evidence="1">
    <location>
        <begin position="681"/>
        <end position="691"/>
    </location>
</feature>
<dbReference type="EMBL" id="MU853762">
    <property type="protein sequence ID" value="KAK3943915.1"/>
    <property type="molecule type" value="Genomic_DNA"/>
</dbReference>
<feature type="region of interest" description="Disordered" evidence="1">
    <location>
        <begin position="253"/>
        <end position="322"/>
    </location>
</feature>
<feature type="compositionally biased region" description="Polar residues" evidence="1">
    <location>
        <begin position="55"/>
        <end position="70"/>
    </location>
</feature>
<feature type="compositionally biased region" description="Low complexity" evidence="1">
    <location>
        <begin position="821"/>
        <end position="832"/>
    </location>
</feature>
<evidence type="ECO:0000313" key="3">
    <source>
        <dbReference type="Proteomes" id="UP001303473"/>
    </source>
</evidence>
<feature type="compositionally biased region" description="Low complexity" evidence="1">
    <location>
        <begin position="143"/>
        <end position="159"/>
    </location>
</feature>
<feature type="compositionally biased region" description="Polar residues" evidence="1">
    <location>
        <begin position="266"/>
        <end position="277"/>
    </location>
</feature>
<feature type="compositionally biased region" description="Basic and acidic residues" evidence="1">
    <location>
        <begin position="167"/>
        <end position="184"/>
    </location>
</feature>
<organism evidence="2 3">
    <name type="scientific">Diplogelasinospora grovesii</name>
    <dbReference type="NCBI Taxonomy" id="303347"/>
    <lineage>
        <taxon>Eukaryota</taxon>
        <taxon>Fungi</taxon>
        <taxon>Dikarya</taxon>
        <taxon>Ascomycota</taxon>
        <taxon>Pezizomycotina</taxon>
        <taxon>Sordariomycetes</taxon>
        <taxon>Sordariomycetidae</taxon>
        <taxon>Sordariales</taxon>
        <taxon>Diplogelasinosporaceae</taxon>
        <taxon>Diplogelasinospora</taxon>
    </lineage>
</organism>
<feature type="region of interest" description="Disordered" evidence="1">
    <location>
        <begin position="339"/>
        <end position="805"/>
    </location>
</feature>
<feature type="compositionally biased region" description="Low complexity" evidence="1">
    <location>
        <begin position="662"/>
        <end position="678"/>
    </location>
</feature>
<proteinExistence type="predicted"/>
<feature type="compositionally biased region" description="Low complexity" evidence="1">
    <location>
        <begin position="125"/>
        <end position="134"/>
    </location>
</feature>
<protein>
    <submittedName>
        <fullName evidence="2">Uncharacterized protein</fullName>
    </submittedName>
</protein>
<sequence length="1148" mass="120712">MGPRQALGSSLVGRHFQPPGSSPVHTQTQQASAASLGRTGQPASERMSMEHAVSPLSNVPQSAATASSVYSGGPGYGHAAVVSPTSRRMSPAPQGAGPVSTRFPPRKSSMGPYDAPDFVDSARQSVSSSGPGSSHKPWVEARSAPPSSAKSPVSPTSKPLPFIRPSDIYRRMEEEKEKERRSMDSGRPSLDNVFGRGNERVQSPARAQAETGDQKWQAGVGLEEGAECNRSPSVGLGLAPVAERKSEYGIEGLLASYESEEPTIAPASSAQDQTRPPGQSAELRQFTQSLGPEKPLLSQPSVQFDSEEDKSRRFSTSPKLPDLARMSVFGEDLFSRSSKFISDAPPVPAIPNQPEFSRMAQSPTHLAEPSAADKKPALLDNADPPGQLHETSTTHAMSAVSAFPNAESVLEQTTPQNSDDAAESDVLFPRTQDASPAPSPSAEANQRVELPSDRDRSNVTQPAPNASNQQVRVAMTPQQAASATEGKPAFRPSLPGAWVSETVTTPGGLFAPEPSQTLHTTADKAAEAGDVSPMTEGNENTGNSSSGVGKTQLAASDGVSDEVSEASVAKRPMPVSVSSHPASPHSLPPLRTASPALSTSLQMDPISTGTEDNNANNHQPAELTSPIPTTATTTHSEIPFTAPLNPRKDLHEASITPQDFGTLPSILTSSTLDTSSSSPVKESDLLREEIMKSLSPLQSCSEIPEITRPSTAADRQPEHHPRESTYLPDDVYGDYWDSGDDRPDEGVPSPVKGDNEPATTAGVSPSPFDQISKDYGVPGLKSSPHPASDSPSDASPEAHPRPLARFGELRRRFSWESGAEDANAVNAKAQAAGSQVEQKTLGSGLGNLAAATPTVASPEPGTGPSDGASPAMAHLASGPKLDTIPVHNQGETSGMSHQVSQPSTLPSRSTLDATIEPPSPVSTVAERNASPAGNHRLSLAEEKALVHTSVSPISPTPPPEQHPAFAERSHELPQTLGPPATPAKQEVVNIIAFRQIMELPSSAERTKYFNQNRWKYASLEVGLSQWLSALSQHPDHVNATSLFNTALPGPAASTSAQQSTQVQAPYYQQYLNASSSALAQAGRPSGTYMLNMPMPPPQHGASGFGQSGNQVGTKSKELLMAAGKAGKGLLSKGKNKLRNTGDKVFSNS</sequence>
<dbReference type="Proteomes" id="UP001303473">
    <property type="component" value="Unassembled WGS sequence"/>
</dbReference>
<feature type="compositionally biased region" description="Polar residues" evidence="1">
    <location>
        <begin position="410"/>
        <end position="419"/>
    </location>
</feature>
<comment type="caution">
    <text evidence="2">The sequence shown here is derived from an EMBL/GenBank/DDBJ whole genome shotgun (WGS) entry which is preliminary data.</text>
</comment>
<feature type="compositionally biased region" description="Polar residues" evidence="1">
    <location>
        <begin position="889"/>
        <end position="912"/>
    </location>
</feature>
<reference evidence="3" key="1">
    <citation type="journal article" date="2023" name="Mol. Phylogenet. Evol.">
        <title>Genome-scale phylogeny and comparative genomics of the fungal order Sordariales.</title>
        <authorList>
            <person name="Hensen N."/>
            <person name="Bonometti L."/>
            <person name="Westerberg I."/>
            <person name="Brannstrom I.O."/>
            <person name="Guillou S."/>
            <person name="Cros-Aarteil S."/>
            <person name="Calhoun S."/>
            <person name="Haridas S."/>
            <person name="Kuo A."/>
            <person name="Mondo S."/>
            <person name="Pangilinan J."/>
            <person name="Riley R."/>
            <person name="LaButti K."/>
            <person name="Andreopoulos B."/>
            <person name="Lipzen A."/>
            <person name="Chen C."/>
            <person name="Yan M."/>
            <person name="Daum C."/>
            <person name="Ng V."/>
            <person name="Clum A."/>
            <person name="Steindorff A."/>
            <person name="Ohm R.A."/>
            <person name="Martin F."/>
            <person name="Silar P."/>
            <person name="Natvig D.O."/>
            <person name="Lalanne C."/>
            <person name="Gautier V."/>
            <person name="Ament-Velasquez S.L."/>
            <person name="Kruys A."/>
            <person name="Hutchinson M.I."/>
            <person name="Powell A.J."/>
            <person name="Barry K."/>
            <person name="Miller A.N."/>
            <person name="Grigoriev I.V."/>
            <person name="Debuchy R."/>
            <person name="Gladieux P."/>
            <person name="Hiltunen Thoren M."/>
            <person name="Johannesson H."/>
        </authorList>
    </citation>
    <scope>NUCLEOTIDE SEQUENCE [LARGE SCALE GENOMIC DNA]</scope>
    <source>
        <strain evidence="3">CBS 340.73</strain>
    </source>
</reference>
<accession>A0AAN6NDS8</accession>
<evidence type="ECO:0000256" key="1">
    <source>
        <dbReference type="SAM" id="MobiDB-lite"/>
    </source>
</evidence>
<feature type="compositionally biased region" description="Polar residues" evidence="1">
    <location>
        <begin position="535"/>
        <end position="549"/>
    </location>
</feature>
<dbReference type="AlphaFoldDB" id="A0AAN6NDS8"/>
<feature type="region of interest" description="Disordered" evidence="1">
    <location>
        <begin position="1"/>
        <end position="216"/>
    </location>
</feature>
<evidence type="ECO:0000313" key="2">
    <source>
        <dbReference type="EMBL" id="KAK3943915.1"/>
    </source>
</evidence>
<feature type="compositionally biased region" description="Low complexity" evidence="1">
    <location>
        <begin position="574"/>
        <end position="590"/>
    </location>
</feature>